<dbReference type="InterPro" id="IPR014043">
    <property type="entry name" value="Acyl_transferase_dom"/>
</dbReference>
<dbReference type="InterPro" id="IPR016036">
    <property type="entry name" value="Malonyl_transacylase_ACP-bd"/>
</dbReference>
<dbReference type="Gene3D" id="3.40.366.10">
    <property type="entry name" value="Malonyl-Coenzyme A Acyl Carrier Protein, domain 2"/>
    <property type="match status" value="1"/>
</dbReference>
<feature type="domain" description="Ketosynthase family 3 (KS3)" evidence="8">
    <location>
        <begin position="977"/>
        <end position="1240"/>
    </location>
</feature>
<dbReference type="SUPFAM" id="SSF53901">
    <property type="entry name" value="Thiolase-like"/>
    <property type="match status" value="2"/>
</dbReference>
<dbReference type="InterPro" id="IPR001227">
    <property type="entry name" value="Ac_transferase_dom_sf"/>
</dbReference>
<comment type="caution">
    <text evidence="9">The sequence shown here is derived from an EMBL/GenBank/DDBJ whole genome shotgun (WGS) entry which is preliminary data.</text>
</comment>
<dbReference type="PROSITE" id="PS00606">
    <property type="entry name" value="KS3_1"/>
    <property type="match status" value="1"/>
</dbReference>
<dbReference type="EMBL" id="LFEH01000050">
    <property type="protein sequence ID" value="KMS78611.1"/>
    <property type="molecule type" value="Genomic_DNA"/>
</dbReference>
<dbReference type="Pfam" id="PF16197">
    <property type="entry name" value="KAsynt_C_assoc"/>
    <property type="match status" value="1"/>
</dbReference>
<dbReference type="PROSITE" id="PS50075">
    <property type="entry name" value="CARRIER"/>
    <property type="match status" value="1"/>
</dbReference>
<dbReference type="Gene3D" id="1.10.1200.10">
    <property type="entry name" value="ACP-like"/>
    <property type="match status" value="1"/>
</dbReference>
<dbReference type="InterPro" id="IPR050091">
    <property type="entry name" value="PKS_NRPS_Biosynth_Enz"/>
</dbReference>
<dbReference type="SUPFAM" id="SSF55048">
    <property type="entry name" value="Probable ACP-binding domain of malonyl-CoA ACP transacylase"/>
    <property type="match status" value="1"/>
</dbReference>
<dbReference type="InterPro" id="IPR016035">
    <property type="entry name" value="Acyl_Trfase/lysoPLipase"/>
</dbReference>
<dbReference type="CDD" id="cd00833">
    <property type="entry name" value="PKS"/>
    <property type="match status" value="2"/>
</dbReference>
<accession>A0ABR5HXT6</accession>
<dbReference type="Proteomes" id="UP000037274">
    <property type="component" value="Unassembled WGS sequence"/>
</dbReference>
<organism evidence="9 10">
    <name type="scientific">Streptomyces leeuwenhoekii</name>
    <dbReference type="NCBI Taxonomy" id="1437453"/>
    <lineage>
        <taxon>Bacteria</taxon>
        <taxon>Bacillati</taxon>
        <taxon>Actinomycetota</taxon>
        <taxon>Actinomycetes</taxon>
        <taxon>Kitasatosporales</taxon>
        <taxon>Streptomycetaceae</taxon>
        <taxon>Streptomyces</taxon>
    </lineage>
</organism>
<dbReference type="Gene3D" id="3.30.70.3290">
    <property type="match status" value="1"/>
</dbReference>
<dbReference type="SMART" id="SM00827">
    <property type="entry name" value="PKS_AT"/>
    <property type="match status" value="1"/>
</dbReference>
<evidence type="ECO:0000259" key="8">
    <source>
        <dbReference type="PROSITE" id="PS52004"/>
    </source>
</evidence>
<dbReference type="Gene3D" id="3.40.47.10">
    <property type="match status" value="2"/>
</dbReference>
<dbReference type="Pfam" id="PF00109">
    <property type="entry name" value="ketoacyl-synt"/>
    <property type="match status" value="2"/>
</dbReference>
<dbReference type="PANTHER" id="PTHR43775">
    <property type="entry name" value="FATTY ACID SYNTHASE"/>
    <property type="match status" value="1"/>
</dbReference>
<dbReference type="Pfam" id="PF02801">
    <property type="entry name" value="Ketoacyl-synt_C"/>
    <property type="match status" value="1"/>
</dbReference>
<evidence type="ECO:0000313" key="9">
    <source>
        <dbReference type="EMBL" id="KMS78611.1"/>
    </source>
</evidence>
<dbReference type="InterPro" id="IPR036736">
    <property type="entry name" value="ACP-like_sf"/>
</dbReference>
<dbReference type="InterPro" id="IPR016039">
    <property type="entry name" value="Thiolase-like"/>
</dbReference>
<name>A0ABR5HXT6_STRLW</name>
<reference evidence="9 10" key="1">
    <citation type="submission" date="2015-06" db="EMBL/GenBank/DDBJ databases">
        <title>Draft genome sequence of Streptomyces leeuwenhoekii C58, which produces the novel lasso peptide, chaxapeptin.</title>
        <authorList>
            <person name="Yi Y."/>
            <person name="Hai D."/>
            <person name="Jaspars M."/>
            <person name="Sheng H."/>
            <person name="Rateb M.E."/>
            <person name="Bull A."/>
            <person name="Goodfellow M."/>
            <person name="Asenjo J.A."/>
            <person name="Ebel R."/>
        </authorList>
    </citation>
    <scope>NUCLEOTIDE SEQUENCE [LARGE SCALE GENOMIC DNA]</scope>
    <source>
        <strain evidence="9 10">C58</strain>
    </source>
</reference>
<keyword evidence="10" id="KW-1185">Reference proteome</keyword>
<dbReference type="InterPro" id="IPR020841">
    <property type="entry name" value="PKS_Beta-ketoAc_synthase_dom"/>
</dbReference>
<evidence type="ECO:0000256" key="5">
    <source>
        <dbReference type="ARBA" id="ARBA00023315"/>
    </source>
</evidence>
<dbReference type="SUPFAM" id="SSF47336">
    <property type="entry name" value="ACP-like"/>
    <property type="match status" value="1"/>
</dbReference>
<dbReference type="PROSITE" id="PS00012">
    <property type="entry name" value="PHOSPHOPANTETHEINE"/>
    <property type="match status" value="1"/>
</dbReference>
<feature type="non-terminal residue" evidence="9">
    <location>
        <position position="1240"/>
    </location>
</feature>
<dbReference type="PANTHER" id="PTHR43775:SF37">
    <property type="entry name" value="SI:DKEY-61P9.11"/>
    <property type="match status" value="1"/>
</dbReference>
<dbReference type="Pfam" id="PF00550">
    <property type="entry name" value="PP-binding"/>
    <property type="match status" value="1"/>
</dbReference>
<dbReference type="SUPFAM" id="SSF52151">
    <property type="entry name" value="FabD/lysophospholipase-like"/>
    <property type="match status" value="1"/>
</dbReference>
<keyword evidence="3" id="KW-0808">Transferase</keyword>
<feature type="domain" description="Ketosynthase family 3 (KS3)" evidence="8">
    <location>
        <begin position="10"/>
        <end position="419"/>
    </location>
</feature>
<dbReference type="InterPro" id="IPR032821">
    <property type="entry name" value="PKS_assoc"/>
</dbReference>
<dbReference type="Pfam" id="PF00698">
    <property type="entry name" value="Acyl_transf_1"/>
    <property type="match status" value="1"/>
</dbReference>
<evidence type="ECO:0000256" key="6">
    <source>
        <dbReference type="SAM" id="MobiDB-lite"/>
    </source>
</evidence>
<feature type="domain" description="Carrier" evidence="7">
    <location>
        <begin position="887"/>
        <end position="962"/>
    </location>
</feature>
<dbReference type="InterPro" id="IPR018201">
    <property type="entry name" value="Ketoacyl_synth_AS"/>
</dbReference>
<dbReference type="InterPro" id="IPR014031">
    <property type="entry name" value="Ketoacyl_synth_C"/>
</dbReference>
<evidence type="ECO:0000256" key="2">
    <source>
        <dbReference type="ARBA" id="ARBA00022553"/>
    </source>
</evidence>
<dbReference type="InterPro" id="IPR009081">
    <property type="entry name" value="PP-bd_ACP"/>
</dbReference>
<evidence type="ECO:0000256" key="4">
    <source>
        <dbReference type="ARBA" id="ARBA00023194"/>
    </source>
</evidence>
<proteinExistence type="predicted"/>
<evidence type="ECO:0000256" key="3">
    <source>
        <dbReference type="ARBA" id="ARBA00022679"/>
    </source>
</evidence>
<dbReference type="SMART" id="SM00823">
    <property type="entry name" value="PKS_PP"/>
    <property type="match status" value="1"/>
</dbReference>
<evidence type="ECO:0000313" key="10">
    <source>
        <dbReference type="Proteomes" id="UP000037274"/>
    </source>
</evidence>
<evidence type="ECO:0000256" key="1">
    <source>
        <dbReference type="ARBA" id="ARBA00022450"/>
    </source>
</evidence>
<feature type="region of interest" description="Disordered" evidence="6">
    <location>
        <begin position="866"/>
        <end position="885"/>
    </location>
</feature>
<dbReference type="InterPro" id="IPR014030">
    <property type="entry name" value="Ketoacyl_synth_N"/>
</dbReference>
<keyword evidence="4" id="KW-0045">Antibiotic biosynthesis</keyword>
<sequence>MGITPESRIDRRIAIVGWGCRLPGAANPSAFWQLLCAGVDAVGTPPADRVADGVAATAIGGFLDRVDGFDAGFFGISPREADAMDPQHRLLLELTWEALEDGGHLPARLAGTRTGVFVGAMWGDYATLTTRHGADRHSMTGTQRAILANRVSHLLGLRGPSLTVDTGQSSSLVAVHLACESLLAGESEMAVAAGVNLVLAAESTADSAGLGGLSPDGRCFTFDARANGYVRGEGGVVLMLKPLARALAEGDTVHCVIRSSAVNNDGATDGLTVPSADAQREVLRLAYEHAGVDPADVRYVELHGTGTPVGDPVEAAALGAVLGAGRADDDPVLVGSVKTNIGHLEGAAGIAGLLKTGLAIAHGHLPPSLNFTTPNPEIPLRELNLRVVQTPLPWPEPARVAGVSSFGMGGTNCHLVLSEAPKSATAAPPEVTPLPWLLSACGDAALREQATRLRDTIAEHDPHPADLAHSLLHHRTAFEDRAVVVGADQDELRHGLAAFAEHGVAANVVGGKAVGGRRPVFVFPGQGSQWAGMATELLASSPVFVERIRACEQALAPHVDFSLIDVLGNAVDLERVEVVQPALFAVMVSLAALWEAHGVRPAAVLGHSQGEIAAACVAGALSLADAAKLVALRSRALARLSGRGGMASIMRPAAEVTGWLTRWPGRIAVAAVNSPAVTVVSGEPEALAELLAWCATEGVDARRVAVDYASHSAQVDQVREELLEVLAGIRPRPSDVAFLSTVTGAAVADTTALDAGYWFRNLRETVLFEPVTRALLDAGHDLFIEVSPHPVVGVGLQEIIDDTGHPAAVVGTLRRGDGGARRFLTALAEAHVRGADVDWGEFVPPARRVPLPTYPFQRERHWLDGAEDLPRPGARPRPARTRIRPDRPSADLVRTTVAAVLGHPEPAAVDVNRTYRDLGFDSIGLTELRTRLAEATGAPLTTTTLFNNPTPAALARALAAGSRSAEAALAAEVTDPDDPVAILAIGCRYPGGAGTPERLWRLVADGREALSTFPENRGWDLGAFTRADTAFPRRGGFLHDADRFDAALFGISPREALAMDPQQRLLLEVSWEAFERAGINPHSLRGSDTGVFIGATALDYGPRLHEAPGGVAGYLLTGNTTSVASGRVAYSFGLEGPAVTVDTACSSSLVALHLAAQALRHGECDLALAGGVTVMSTPGMFVEFARQGGLSTDGRCKPFAAAANGTGWAEGAGLLLLGRLSDARRDGLPVLAVVRGSAVN</sequence>
<dbReference type="InterPro" id="IPR020806">
    <property type="entry name" value="PKS_PP-bd"/>
</dbReference>
<dbReference type="RefSeq" id="WP_048573066.1">
    <property type="nucleotide sequence ID" value="NZ_LFEH01000050.1"/>
</dbReference>
<gene>
    <name evidence="9" type="ORF">ACH49_15665</name>
</gene>
<evidence type="ECO:0000259" key="7">
    <source>
        <dbReference type="PROSITE" id="PS50075"/>
    </source>
</evidence>
<protein>
    <submittedName>
        <fullName evidence="9">Uncharacterized protein</fullName>
    </submittedName>
</protein>
<dbReference type="PROSITE" id="PS52004">
    <property type="entry name" value="KS3_2"/>
    <property type="match status" value="2"/>
</dbReference>
<keyword evidence="1" id="KW-0596">Phosphopantetheine</keyword>
<dbReference type="InterPro" id="IPR006162">
    <property type="entry name" value="Ppantetheine_attach_site"/>
</dbReference>
<keyword evidence="2" id="KW-0597">Phosphoprotein</keyword>
<dbReference type="SMART" id="SM00825">
    <property type="entry name" value="PKS_KS"/>
    <property type="match status" value="2"/>
</dbReference>
<keyword evidence="5" id="KW-0012">Acyltransferase</keyword>